<name>A0ABQ9N0H4_HEVBR</name>
<evidence type="ECO:0000259" key="2">
    <source>
        <dbReference type="Pfam" id="PF05699"/>
    </source>
</evidence>
<gene>
    <name evidence="4" type="ORF">P3X46_004811</name>
</gene>
<evidence type="ECO:0000256" key="1">
    <source>
        <dbReference type="SAM" id="Phobius"/>
    </source>
</evidence>
<evidence type="ECO:0000259" key="3">
    <source>
        <dbReference type="Pfam" id="PF14291"/>
    </source>
</evidence>
<keyword evidence="1" id="KW-0812">Transmembrane</keyword>
<sequence length="286" mass="32549">MAIIIRYVEKNGHVLEHILGILHVTDTSALSLKAAIDALFSKHSLSISRLWAKAMMGQATCEVTVTKTDVSIALLFTLVSNVVNVVGGSCKLHDIFQESQAIRILEALENESTLKRARDTRWASHYKTLISLIKMFSVVIDALEWIMENPKFEQKAEAFNLLDSLQSFDSNAEFLNLIGISNLAEKVVKTKRNMLYSLVYRLITLALILPVATAFVKRAFSAMKIVKNRLRNRMGDQWMSDCLITYIEKEIFNSIDNKVIMQSYQNMKTRREQLSLRNPCIDVMRS</sequence>
<feature type="domain" description="HAT C-terminal dimerisation" evidence="2">
    <location>
        <begin position="191"/>
        <end position="250"/>
    </location>
</feature>
<dbReference type="Proteomes" id="UP001174677">
    <property type="component" value="Chromosome 3"/>
</dbReference>
<dbReference type="PANTHER" id="PTHR11697">
    <property type="entry name" value="GENERAL TRANSCRIPTION FACTOR 2-RELATED ZINC FINGER PROTEIN"/>
    <property type="match status" value="1"/>
</dbReference>
<dbReference type="Pfam" id="PF05699">
    <property type="entry name" value="Dimer_Tnp_hAT"/>
    <property type="match status" value="1"/>
</dbReference>
<proteinExistence type="predicted"/>
<reference evidence="4" key="1">
    <citation type="journal article" date="2023" name="Plant Biotechnol. J.">
        <title>Chromosome-level wild Hevea brasiliensis genome provides new tools for genomic-assisted breeding and valuable loci to elevate rubber yield.</title>
        <authorList>
            <person name="Cheng H."/>
            <person name="Song X."/>
            <person name="Hu Y."/>
            <person name="Wu T."/>
            <person name="Yang Q."/>
            <person name="An Z."/>
            <person name="Feng S."/>
            <person name="Deng Z."/>
            <person name="Wu W."/>
            <person name="Zeng X."/>
            <person name="Tu M."/>
            <person name="Wang X."/>
            <person name="Huang H."/>
        </authorList>
    </citation>
    <scope>NUCLEOTIDE SEQUENCE</scope>
    <source>
        <strain evidence="4">MT/VB/25A 57/8</strain>
    </source>
</reference>
<feature type="domain" description="DUF4371" evidence="3">
    <location>
        <begin position="1"/>
        <end position="57"/>
    </location>
</feature>
<comment type="caution">
    <text evidence="4">The sequence shown here is derived from an EMBL/GenBank/DDBJ whole genome shotgun (WGS) entry which is preliminary data.</text>
</comment>
<evidence type="ECO:0008006" key="6">
    <source>
        <dbReference type="Google" id="ProtNLM"/>
    </source>
</evidence>
<dbReference type="PANTHER" id="PTHR11697:SF230">
    <property type="entry name" value="ZINC FINGER, MYM DOMAIN CONTAINING 1"/>
    <property type="match status" value="1"/>
</dbReference>
<keyword evidence="1" id="KW-0472">Membrane</keyword>
<dbReference type="Pfam" id="PF14291">
    <property type="entry name" value="DUF4371"/>
    <property type="match status" value="1"/>
</dbReference>
<dbReference type="InterPro" id="IPR008906">
    <property type="entry name" value="HATC_C_dom"/>
</dbReference>
<accession>A0ABQ9N0H4</accession>
<keyword evidence="5" id="KW-1185">Reference proteome</keyword>
<evidence type="ECO:0000313" key="5">
    <source>
        <dbReference type="Proteomes" id="UP001174677"/>
    </source>
</evidence>
<evidence type="ECO:0000313" key="4">
    <source>
        <dbReference type="EMBL" id="KAJ9185150.1"/>
    </source>
</evidence>
<dbReference type="InterPro" id="IPR025398">
    <property type="entry name" value="DUF4371"/>
</dbReference>
<keyword evidence="1" id="KW-1133">Transmembrane helix</keyword>
<feature type="transmembrane region" description="Helical" evidence="1">
    <location>
        <begin position="198"/>
        <end position="220"/>
    </location>
</feature>
<dbReference type="EMBL" id="JARPOI010000003">
    <property type="protein sequence ID" value="KAJ9185150.1"/>
    <property type="molecule type" value="Genomic_DNA"/>
</dbReference>
<organism evidence="4 5">
    <name type="scientific">Hevea brasiliensis</name>
    <name type="common">Para rubber tree</name>
    <name type="synonym">Siphonia brasiliensis</name>
    <dbReference type="NCBI Taxonomy" id="3981"/>
    <lineage>
        <taxon>Eukaryota</taxon>
        <taxon>Viridiplantae</taxon>
        <taxon>Streptophyta</taxon>
        <taxon>Embryophyta</taxon>
        <taxon>Tracheophyta</taxon>
        <taxon>Spermatophyta</taxon>
        <taxon>Magnoliopsida</taxon>
        <taxon>eudicotyledons</taxon>
        <taxon>Gunneridae</taxon>
        <taxon>Pentapetalae</taxon>
        <taxon>rosids</taxon>
        <taxon>fabids</taxon>
        <taxon>Malpighiales</taxon>
        <taxon>Euphorbiaceae</taxon>
        <taxon>Crotonoideae</taxon>
        <taxon>Micrandreae</taxon>
        <taxon>Hevea</taxon>
    </lineage>
</organism>
<dbReference type="InterPro" id="IPR055298">
    <property type="entry name" value="AtLOH3-like"/>
</dbReference>
<protein>
    <recommendedName>
        <fullName evidence="6">HAT C-terminal dimerisation domain-containing protein</fullName>
    </recommendedName>
</protein>